<dbReference type="OrthoDB" id="2108802at2759"/>
<dbReference type="InterPro" id="IPR013785">
    <property type="entry name" value="Aldolase_TIM"/>
</dbReference>
<dbReference type="EC" id="3.2.1.22" evidence="2"/>
<accession>A0A6A5KIH2</accession>
<organism evidence="4 5">
    <name type="scientific">Decorospora gaudefroyi</name>
    <dbReference type="NCBI Taxonomy" id="184978"/>
    <lineage>
        <taxon>Eukaryota</taxon>
        <taxon>Fungi</taxon>
        <taxon>Dikarya</taxon>
        <taxon>Ascomycota</taxon>
        <taxon>Pezizomycotina</taxon>
        <taxon>Dothideomycetes</taxon>
        <taxon>Pleosporomycetidae</taxon>
        <taxon>Pleosporales</taxon>
        <taxon>Pleosporineae</taxon>
        <taxon>Pleosporaceae</taxon>
        <taxon>Decorospora</taxon>
    </lineage>
</organism>
<reference evidence="4" key="1">
    <citation type="submission" date="2020-01" db="EMBL/GenBank/DDBJ databases">
        <authorList>
            <consortium name="DOE Joint Genome Institute"/>
            <person name="Haridas S."/>
            <person name="Albert R."/>
            <person name="Binder M."/>
            <person name="Bloem J."/>
            <person name="Labutti K."/>
            <person name="Salamov A."/>
            <person name="Andreopoulos B."/>
            <person name="Baker S.E."/>
            <person name="Barry K."/>
            <person name="Bills G."/>
            <person name="Bluhm B.H."/>
            <person name="Cannon C."/>
            <person name="Castanera R."/>
            <person name="Culley D.E."/>
            <person name="Daum C."/>
            <person name="Ezra D."/>
            <person name="Gonzalez J.B."/>
            <person name="Henrissat B."/>
            <person name="Kuo A."/>
            <person name="Liang C."/>
            <person name="Lipzen A."/>
            <person name="Lutzoni F."/>
            <person name="Magnuson J."/>
            <person name="Mondo S."/>
            <person name="Nolan M."/>
            <person name="Ohm R."/>
            <person name="Pangilinan J."/>
            <person name="Park H.-J."/>
            <person name="Ramirez L."/>
            <person name="Alfaro M."/>
            <person name="Sun H."/>
            <person name="Tritt A."/>
            <person name="Yoshinaga Y."/>
            <person name="Zwiers L.-H."/>
            <person name="Turgeon B.G."/>
            <person name="Goodwin S.B."/>
            <person name="Spatafora J.W."/>
            <person name="Crous P.W."/>
            <person name="Grigoriev I.V."/>
        </authorList>
    </citation>
    <scope>NUCLEOTIDE SEQUENCE</scope>
    <source>
        <strain evidence="4">P77</strain>
    </source>
</reference>
<dbReference type="AlphaFoldDB" id="A0A6A5KIH2"/>
<dbReference type="InterPro" id="IPR017853">
    <property type="entry name" value="GH"/>
</dbReference>
<keyword evidence="5" id="KW-1185">Reference proteome</keyword>
<proteinExistence type="predicted"/>
<comment type="catalytic activity">
    <reaction evidence="1">
        <text>Hydrolysis of terminal, non-reducing alpha-D-galactose residues in alpha-D-galactosides, including galactose oligosaccharides, galactomannans and galactolipids.</text>
        <dbReference type="EC" id="3.2.1.22"/>
    </reaction>
</comment>
<name>A0A6A5KIH2_9PLEO</name>
<evidence type="ECO:0000313" key="5">
    <source>
        <dbReference type="Proteomes" id="UP000800040"/>
    </source>
</evidence>
<dbReference type="EMBL" id="ML975289">
    <property type="protein sequence ID" value="KAF1835306.1"/>
    <property type="molecule type" value="Genomic_DNA"/>
</dbReference>
<evidence type="ECO:0000313" key="4">
    <source>
        <dbReference type="EMBL" id="KAF1835306.1"/>
    </source>
</evidence>
<dbReference type="PANTHER" id="PTHR35273">
    <property type="entry name" value="ALPHA-1,4 POLYGALACTOSAMINIDASE, PUTATIVE (AFU_ORTHOLOGUE AFUA_3G07890)-RELATED"/>
    <property type="match status" value="1"/>
</dbReference>
<evidence type="ECO:0000256" key="2">
    <source>
        <dbReference type="ARBA" id="ARBA00012755"/>
    </source>
</evidence>
<dbReference type="PANTHER" id="PTHR35273:SF2">
    <property type="entry name" value="ALPHA-GALACTOSIDASE"/>
    <property type="match status" value="1"/>
</dbReference>
<feature type="domain" description="Glycoside-hydrolase family GH114 TIM-barrel" evidence="3">
    <location>
        <begin position="72"/>
        <end position="313"/>
    </location>
</feature>
<dbReference type="InterPro" id="IPR004352">
    <property type="entry name" value="GH114_TIM-barrel"/>
</dbReference>
<protein>
    <recommendedName>
        <fullName evidence="2">alpha-galactosidase</fullName>
        <ecNumber evidence="2">3.2.1.22</ecNumber>
    </recommendedName>
</protein>
<gene>
    <name evidence="4" type="ORF">BDW02DRAFT_496307</name>
</gene>
<sequence length="335" mass="36947">MDTKPTPRRKPWSLRRKLLIFIPLIIVVLALALGLGLGLTLGNDNGEETDDNNTAPSTPNTTLPWTPSVSDTWQIILLHPPIISSSRDQSTTPNVSIFDIDLFDTPKETIDRLHERGKKVICYFSAGSYEDWRPDASEFQPEDLGEKLDGWPGEKWVDLSSENVRRIMRDRISMAAEKGCDGVDPDNVDGYQNENGLSLTQDSSIDFITYLSAETRPFNLALGLKNAGDIIPAVLPLVHFSVNEQCVEYGECDTFEPFIAAGKPVFHIEYPDGAGAEQGLQSDVLGESCAKSGDGRGSEKFSTVLKRMDLDGWVEYCDGSVERTDVDESVGRETG</sequence>
<dbReference type="Gene3D" id="3.20.20.70">
    <property type="entry name" value="Aldolase class I"/>
    <property type="match status" value="1"/>
</dbReference>
<dbReference type="GO" id="GO:0004557">
    <property type="term" value="F:alpha-galactosidase activity"/>
    <property type="evidence" value="ECO:0007669"/>
    <property type="project" value="UniProtKB-EC"/>
</dbReference>
<evidence type="ECO:0000256" key="1">
    <source>
        <dbReference type="ARBA" id="ARBA00001255"/>
    </source>
</evidence>
<dbReference type="Pfam" id="PF03537">
    <property type="entry name" value="Glyco_hydro_114"/>
    <property type="match status" value="1"/>
</dbReference>
<dbReference type="SUPFAM" id="SSF51445">
    <property type="entry name" value="(Trans)glycosidases"/>
    <property type="match status" value="1"/>
</dbReference>
<evidence type="ECO:0000259" key="3">
    <source>
        <dbReference type="Pfam" id="PF03537"/>
    </source>
</evidence>
<dbReference type="Proteomes" id="UP000800040">
    <property type="component" value="Unassembled WGS sequence"/>
</dbReference>